<dbReference type="GO" id="GO:0016706">
    <property type="term" value="F:2-oxoglutarate-dependent dioxygenase activity"/>
    <property type="evidence" value="ECO:0007669"/>
    <property type="project" value="TreeGrafter"/>
</dbReference>
<keyword evidence="4" id="KW-0223">Dioxygenase</keyword>
<accession>A0AAN9YGX1</accession>
<dbReference type="GO" id="GO:0046872">
    <property type="term" value="F:metal ion binding"/>
    <property type="evidence" value="ECO:0007669"/>
    <property type="project" value="UniProtKB-KW"/>
</dbReference>
<sequence length="199" mass="21995">MATVTESAPSQAGTEKYIPFETSVNYEKVAVGGAFENGRLESSWYKYASYLPHNVPGKQPPLEEFQHQDVGLRADPEKKALLNAPGAVFDEITPAIGTEVHNLQLSSLTSQQRDELALLAAERGVVVFKGQDFADIGKDRQREFGAHFGPLHVHQMGGQVKGYPELLPVYRDFTAGAVDNEIKNNVSSIKWHSDMSYEM</sequence>
<comment type="caution">
    <text evidence="8">The sequence shown here is derived from an EMBL/GenBank/DDBJ whole genome shotgun (WGS) entry which is preliminary data.</text>
</comment>
<keyword evidence="6" id="KW-0408">Iron</keyword>
<dbReference type="AlphaFoldDB" id="A0AAN9YGX1"/>
<dbReference type="InterPro" id="IPR051323">
    <property type="entry name" value="AtsK-like"/>
</dbReference>
<dbReference type="SUPFAM" id="SSF51197">
    <property type="entry name" value="Clavaminate synthase-like"/>
    <property type="match status" value="1"/>
</dbReference>
<keyword evidence="5" id="KW-0560">Oxidoreductase</keyword>
<evidence type="ECO:0000256" key="6">
    <source>
        <dbReference type="ARBA" id="ARBA00023004"/>
    </source>
</evidence>
<dbReference type="Pfam" id="PF02668">
    <property type="entry name" value="TauD"/>
    <property type="match status" value="1"/>
</dbReference>
<comment type="similarity">
    <text evidence="2">Belongs to the TfdA dioxygenase family.</text>
</comment>
<comment type="cofactor">
    <cofactor evidence="1">
        <name>Fe(2+)</name>
        <dbReference type="ChEBI" id="CHEBI:29033"/>
    </cofactor>
</comment>
<keyword evidence="3" id="KW-0479">Metal-binding</keyword>
<evidence type="ECO:0000259" key="7">
    <source>
        <dbReference type="Pfam" id="PF02668"/>
    </source>
</evidence>
<evidence type="ECO:0000256" key="3">
    <source>
        <dbReference type="ARBA" id="ARBA00022723"/>
    </source>
</evidence>
<keyword evidence="9" id="KW-1185">Reference proteome</keyword>
<dbReference type="InterPro" id="IPR042098">
    <property type="entry name" value="TauD-like_sf"/>
</dbReference>
<dbReference type="Gene3D" id="3.60.130.10">
    <property type="entry name" value="Clavaminate synthase-like"/>
    <property type="match status" value="1"/>
</dbReference>
<feature type="domain" description="TauD/TfdA-like" evidence="7">
    <location>
        <begin position="91"/>
        <end position="198"/>
    </location>
</feature>
<evidence type="ECO:0000313" key="8">
    <source>
        <dbReference type="EMBL" id="KAK7741025.1"/>
    </source>
</evidence>
<evidence type="ECO:0000256" key="1">
    <source>
        <dbReference type="ARBA" id="ARBA00001954"/>
    </source>
</evidence>
<proteinExistence type="inferred from homology"/>
<dbReference type="PANTHER" id="PTHR30468">
    <property type="entry name" value="ALPHA-KETOGLUTARATE-DEPENDENT SULFONATE DIOXYGENASE"/>
    <property type="match status" value="1"/>
</dbReference>
<evidence type="ECO:0000256" key="2">
    <source>
        <dbReference type="ARBA" id="ARBA00005896"/>
    </source>
</evidence>
<dbReference type="Proteomes" id="UP001320245">
    <property type="component" value="Unassembled WGS sequence"/>
</dbReference>
<evidence type="ECO:0000313" key="9">
    <source>
        <dbReference type="Proteomes" id="UP001320245"/>
    </source>
</evidence>
<evidence type="ECO:0000256" key="5">
    <source>
        <dbReference type="ARBA" id="ARBA00023002"/>
    </source>
</evidence>
<dbReference type="GO" id="GO:0005737">
    <property type="term" value="C:cytoplasm"/>
    <property type="evidence" value="ECO:0007669"/>
    <property type="project" value="TreeGrafter"/>
</dbReference>
<dbReference type="InterPro" id="IPR003819">
    <property type="entry name" value="TauD/TfdA-like"/>
</dbReference>
<organism evidence="8 9">
    <name type="scientific">Cytospora paraplurivora</name>
    <dbReference type="NCBI Taxonomy" id="2898453"/>
    <lineage>
        <taxon>Eukaryota</taxon>
        <taxon>Fungi</taxon>
        <taxon>Dikarya</taxon>
        <taxon>Ascomycota</taxon>
        <taxon>Pezizomycotina</taxon>
        <taxon>Sordariomycetes</taxon>
        <taxon>Sordariomycetidae</taxon>
        <taxon>Diaporthales</taxon>
        <taxon>Cytosporaceae</taxon>
        <taxon>Cytospora</taxon>
    </lineage>
</organism>
<name>A0AAN9YGX1_9PEZI</name>
<evidence type="ECO:0000256" key="4">
    <source>
        <dbReference type="ARBA" id="ARBA00022964"/>
    </source>
</evidence>
<dbReference type="EMBL" id="JAJSPL020000018">
    <property type="protein sequence ID" value="KAK7741025.1"/>
    <property type="molecule type" value="Genomic_DNA"/>
</dbReference>
<reference evidence="8 9" key="1">
    <citation type="journal article" date="2023" name="PLoS ONE">
        <title>Cytospora paraplurivora sp. nov. isolated from orchards with fruit tree decline syndrome in Ontario, Canada.</title>
        <authorList>
            <person name="Ilyukhin E."/>
            <person name="Nguyen H.D.T."/>
            <person name="Castle A.J."/>
            <person name="Ellouze W."/>
        </authorList>
    </citation>
    <scope>NUCLEOTIDE SEQUENCE [LARGE SCALE GENOMIC DNA]</scope>
    <source>
        <strain evidence="8 9">FDS-564</strain>
    </source>
</reference>
<gene>
    <name evidence="8" type="ORF">SLS53_005089</name>
</gene>
<dbReference type="PANTHER" id="PTHR30468:SF28">
    <property type="entry name" value="ALPHA-KETOGLUTARATE-DEPENDENT TAURINE DIOXYGENASE (AFU_ORTHOLOGUE AFUA_8G02210)-RELATED"/>
    <property type="match status" value="1"/>
</dbReference>
<protein>
    <recommendedName>
        <fullName evidence="7">TauD/TfdA-like domain-containing protein</fullName>
    </recommendedName>
</protein>